<evidence type="ECO:0000313" key="2">
    <source>
        <dbReference type="EMBL" id="KZP13325.1"/>
    </source>
</evidence>
<sequence>MTDGRSWKNLLIRTTLSNPVRVLGEAAEGGGATGMIIILACISTKSVALHGSNMSCKLGNFEAEVGKKYMCDITELFGIVKHTEMDGAHIPEDIAVLMATAMAVGASSSDVVQTTYSLYSPDGEIEVTRTKISFIFHHPCDTSPYRPPIGSTIEDTTFALLRGEWPFSYENPTPITPTNSVRHPSPITISTPTNTSRHHSPITISSTATSRSGSPPAYIEDTAPLDLGALAGPFHFDKVTPNARRSRRARNRAIPPAERCAMVRALTRGVYGAEAVHYPSKELAEAAFDLALRAGFVEVI</sequence>
<keyword evidence="3" id="KW-1185">Reference proteome</keyword>
<feature type="compositionally biased region" description="Polar residues" evidence="1">
    <location>
        <begin position="202"/>
        <end position="213"/>
    </location>
</feature>
<dbReference type="OrthoDB" id="3270804at2759"/>
<evidence type="ECO:0000313" key="3">
    <source>
        <dbReference type="Proteomes" id="UP000076532"/>
    </source>
</evidence>
<dbReference type="EMBL" id="KV417634">
    <property type="protein sequence ID" value="KZP13325.1"/>
    <property type="molecule type" value="Genomic_DNA"/>
</dbReference>
<proteinExistence type="predicted"/>
<dbReference type="AlphaFoldDB" id="A0A166C5X9"/>
<feature type="region of interest" description="Disordered" evidence="1">
    <location>
        <begin position="190"/>
        <end position="215"/>
    </location>
</feature>
<dbReference type="Proteomes" id="UP000076532">
    <property type="component" value="Unassembled WGS sequence"/>
</dbReference>
<name>A0A166C5X9_9AGAM</name>
<evidence type="ECO:0000256" key="1">
    <source>
        <dbReference type="SAM" id="MobiDB-lite"/>
    </source>
</evidence>
<protein>
    <submittedName>
        <fullName evidence="2">Uncharacterized protein</fullName>
    </submittedName>
</protein>
<accession>A0A166C5X9</accession>
<gene>
    <name evidence="2" type="ORF">FIBSPDRAFT_897463</name>
</gene>
<organism evidence="2 3">
    <name type="scientific">Athelia psychrophila</name>
    <dbReference type="NCBI Taxonomy" id="1759441"/>
    <lineage>
        <taxon>Eukaryota</taxon>
        <taxon>Fungi</taxon>
        <taxon>Dikarya</taxon>
        <taxon>Basidiomycota</taxon>
        <taxon>Agaricomycotina</taxon>
        <taxon>Agaricomycetes</taxon>
        <taxon>Agaricomycetidae</taxon>
        <taxon>Atheliales</taxon>
        <taxon>Atheliaceae</taxon>
        <taxon>Athelia</taxon>
    </lineage>
</organism>
<reference evidence="2 3" key="1">
    <citation type="journal article" date="2016" name="Mol. Biol. Evol.">
        <title>Comparative Genomics of Early-Diverging Mushroom-Forming Fungi Provides Insights into the Origins of Lignocellulose Decay Capabilities.</title>
        <authorList>
            <person name="Nagy L.G."/>
            <person name="Riley R."/>
            <person name="Tritt A."/>
            <person name="Adam C."/>
            <person name="Daum C."/>
            <person name="Floudas D."/>
            <person name="Sun H."/>
            <person name="Yadav J.S."/>
            <person name="Pangilinan J."/>
            <person name="Larsson K.H."/>
            <person name="Matsuura K."/>
            <person name="Barry K."/>
            <person name="Labutti K."/>
            <person name="Kuo R."/>
            <person name="Ohm R.A."/>
            <person name="Bhattacharya S.S."/>
            <person name="Shirouzu T."/>
            <person name="Yoshinaga Y."/>
            <person name="Martin F.M."/>
            <person name="Grigoriev I.V."/>
            <person name="Hibbett D.S."/>
        </authorList>
    </citation>
    <scope>NUCLEOTIDE SEQUENCE [LARGE SCALE GENOMIC DNA]</scope>
    <source>
        <strain evidence="2 3">CBS 109695</strain>
    </source>
</reference>